<dbReference type="Proteomes" id="UP000664477">
    <property type="component" value="Unassembled WGS sequence"/>
</dbReference>
<dbReference type="EMBL" id="JAGETQ010000068">
    <property type="protein sequence ID" value="MBO1916316.1"/>
    <property type="molecule type" value="Genomic_DNA"/>
</dbReference>
<proteinExistence type="predicted"/>
<comment type="caution">
    <text evidence="1">The sequence shown here is derived from an EMBL/GenBank/DDBJ whole genome shotgun (WGS) entry which is preliminary data.</text>
</comment>
<accession>A0A939SLP0</accession>
<reference evidence="1" key="1">
    <citation type="submission" date="2021-03" db="EMBL/GenBank/DDBJ databases">
        <title>Molecular epidemiology and mechanisms of colistin and carbapenem resistance in Enterobacteriaceae from clinical isolates, the environment and porcine samples in Pretoria, South Africa.</title>
        <authorList>
            <person name="Bogoshi D."/>
            <person name="Mbelle N.M."/>
            <person name="Naidoo V."/>
            <person name="Osei Sekyere J."/>
        </authorList>
    </citation>
    <scope>NUCLEOTIDE SEQUENCE</scope>
    <source>
        <strain evidence="1">C052</strain>
    </source>
</reference>
<dbReference type="AlphaFoldDB" id="A0A939SLP0"/>
<organism evidence="1 2">
    <name type="scientific">Providencia rettgeri</name>
    <dbReference type="NCBI Taxonomy" id="587"/>
    <lineage>
        <taxon>Bacteria</taxon>
        <taxon>Pseudomonadati</taxon>
        <taxon>Pseudomonadota</taxon>
        <taxon>Gammaproteobacteria</taxon>
        <taxon>Enterobacterales</taxon>
        <taxon>Morganellaceae</taxon>
        <taxon>Providencia</taxon>
    </lineage>
</organism>
<gene>
    <name evidence="1" type="ORF">J4727_12575</name>
</gene>
<name>A0A939SLP0_PRORE</name>
<protein>
    <submittedName>
        <fullName evidence="1">Uncharacterized protein</fullName>
    </submittedName>
</protein>
<evidence type="ECO:0000313" key="1">
    <source>
        <dbReference type="EMBL" id="MBO1916316.1"/>
    </source>
</evidence>
<evidence type="ECO:0000313" key="2">
    <source>
        <dbReference type="Proteomes" id="UP000664477"/>
    </source>
</evidence>
<sequence>MEQLNRLSSAENTLSISSQEAKWLLGLLFISKEKMAYHESVESR</sequence>